<evidence type="ECO:0000313" key="2">
    <source>
        <dbReference type="Proteomes" id="UP000727407"/>
    </source>
</evidence>
<sequence>ISPFPPLSPLLSFSQFSACISNSREAKPQPQCCAEAAPSTLRAKHCGSFI</sequence>
<feature type="non-terminal residue" evidence="1">
    <location>
        <position position="50"/>
    </location>
</feature>
<protein>
    <submittedName>
        <fullName evidence="1">Putative acid phosphatase 1</fullName>
    </submittedName>
</protein>
<gene>
    <name evidence="1" type="primary">acp-1</name>
    <name evidence="1" type="ORF">DAT39_007779</name>
</gene>
<comment type="caution">
    <text evidence="1">The sequence shown here is derived from an EMBL/GenBank/DDBJ whole genome shotgun (WGS) entry which is preliminary data.</text>
</comment>
<dbReference type="Proteomes" id="UP000727407">
    <property type="component" value="Unassembled WGS sequence"/>
</dbReference>
<feature type="non-terminal residue" evidence="1">
    <location>
        <position position="1"/>
    </location>
</feature>
<organism evidence="1 2">
    <name type="scientific">Clarias magur</name>
    <name type="common">Asian catfish</name>
    <name type="synonym">Macropteronotus magur</name>
    <dbReference type="NCBI Taxonomy" id="1594786"/>
    <lineage>
        <taxon>Eukaryota</taxon>
        <taxon>Metazoa</taxon>
        <taxon>Chordata</taxon>
        <taxon>Craniata</taxon>
        <taxon>Vertebrata</taxon>
        <taxon>Euteleostomi</taxon>
        <taxon>Actinopterygii</taxon>
        <taxon>Neopterygii</taxon>
        <taxon>Teleostei</taxon>
        <taxon>Ostariophysi</taxon>
        <taxon>Siluriformes</taxon>
        <taxon>Clariidae</taxon>
        <taxon>Clarias</taxon>
    </lineage>
</organism>
<accession>A0A8J4UQT6</accession>
<keyword evidence="2" id="KW-1185">Reference proteome</keyword>
<dbReference type="AlphaFoldDB" id="A0A8J4UQT6"/>
<evidence type="ECO:0000313" key="1">
    <source>
        <dbReference type="EMBL" id="KAF5902512.1"/>
    </source>
</evidence>
<dbReference type="EMBL" id="QNUK01000088">
    <property type="protein sequence ID" value="KAF5902512.1"/>
    <property type="molecule type" value="Genomic_DNA"/>
</dbReference>
<reference evidence="1" key="1">
    <citation type="submission" date="2020-07" db="EMBL/GenBank/DDBJ databases">
        <title>Clarias magur genome sequencing, assembly and annotation.</title>
        <authorList>
            <person name="Kushwaha B."/>
            <person name="Kumar R."/>
            <person name="Das P."/>
            <person name="Joshi C.G."/>
            <person name="Kumar D."/>
            <person name="Nagpure N.S."/>
            <person name="Pandey M."/>
            <person name="Agarwal S."/>
            <person name="Srivastava S."/>
            <person name="Singh M."/>
            <person name="Sahoo L."/>
            <person name="Jayasankar P."/>
            <person name="Meher P.K."/>
            <person name="Koringa P.G."/>
            <person name="Iquebal M.A."/>
            <person name="Das S.P."/>
            <person name="Bit A."/>
            <person name="Patnaik S."/>
            <person name="Patel N."/>
            <person name="Shah T.M."/>
            <person name="Hinsu A."/>
            <person name="Jena J.K."/>
        </authorList>
    </citation>
    <scope>NUCLEOTIDE SEQUENCE</scope>
    <source>
        <strain evidence="1">CIFAMagur01</strain>
        <tissue evidence="1">Testis</tissue>
    </source>
</reference>
<proteinExistence type="predicted"/>
<name>A0A8J4UQT6_CLAMG</name>